<sequence length="327" mass="35835">MRTPRTFANRKGLISWALYDWANSAFPTVIITFIFGTYFTQGIAVDEITGTSQWGYGMSVSAIFVAVLLPVLGAIADQRGPRKPWLFFFTIVAVVATACLWFAKPDTNYVLMALIMAGLANFAFEAGVVFYNSMLPDIAPNKRIGRISGWSWGAGYAGGLCCLSLALIGFVQTEEPWFGVDKIDAANIRATTLLVALWFLTFSMPLFFLTPDKKPTGIKVKAAVYSGIRTLIKTLKQARHHKDLARYLLARMIYTDGLNTLFAFGGIYAAGTFGFTFTELIQFGIAINVTSGIGAATFAWIDDWVGSKKTIIISITALTILSTLILF</sequence>
<feature type="transmembrane region" description="Helical" evidence="6">
    <location>
        <begin position="280"/>
        <end position="301"/>
    </location>
</feature>
<keyword evidence="5 6" id="KW-0472">Membrane</keyword>
<evidence type="ECO:0000256" key="6">
    <source>
        <dbReference type="SAM" id="Phobius"/>
    </source>
</evidence>
<reference evidence="8" key="1">
    <citation type="submission" date="2018-05" db="EMBL/GenBank/DDBJ databases">
        <authorList>
            <person name="Lanie J.A."/>
            <person name="Ng W.-L."/>
            <person name="Kazmierczak K.M."/>
            <person name="Andrzejewski T.M."/>
            <person name="Davidsen T.M."/>
            <person name="Wayne K.J."/>
            <person name="Tettelin H."/>
            <person name="Glass J.I."/>
            <person name="Rusch D."/>
            <person name="Podicherti R."/>
            <person name="Tsui H.-C.T."/>
            <person name="Winkler M.E."/>
        </authorList>
    </citation>
    <scope>NUCLEOTIDE SEQUENCE</scope>
</reference>
<dbReference type="PANTHER" id="PTHR23519">
    <property type="entry name" value="AUTOPHAGY-RELATED PROTEIN 22"/>
    <property type="match status" value="1"/>
</dbReference>
<dbReference type="EMBL" id="UINC01071574">
    <property type="protein sequence ID" value="SVC06577.1"/>
    <property type="molecule type" value="Genomic_DNA"/>
</dbReference>
<dbReference type="GO" id="GO:0012505">
    <property type="term" value="C:endomembrane system"/>
    <property type="evidence" value="ECO:0007669"/>
    <property type="project" value="UniProtKB-SubCell"/>
</dbReference>
<dbReference type="GO" id="GO:0022857">
    <property type="term" value="F:transmembrane transporter activity"/>
    <property type="evidence" value="ECO:0007669"/>
    <property type="project" value="InterPro"/>
</dbReference>
<feature type="transmembrane region" description="Helical" evidence="6">
    <location>
        <begin position="53"/>
        <end position="73"/>
    </location>
</feature>
<evidence type="ECO:0000259" key="7">
    <source>
        <dbReference type="PROSITE" id="PS50850"/>
    </source>
</evidence>
<keyword evidence="4 6" id="KW-1133">Transmembrane helix</keyword>
<evidence type="ECO:0000256" key="4">
    <source>
        <dbReference type="ARBA" id="ARBA00022989"/>
    </source>
</evidence>
<dbReference type="InterPro" id="IPR020846">
    <property type="entry name" value="MFS_dom"/>
</dbReference>
<dbReference type="InterPro" id="IPR036259">
    <property type="entry name" value="MFS_trans_sf"/>
</dbReference>
<gene>
    <name evidence="8" type="ORF">METZ01_LOCUS259431</name>
</gene>
<feature type="transmembrane region" description="Helical" evidence="6">
    <location>
        <begin position="248"/>
        <end position="268"/>
    </location>
</feature>
<dbReference type="InterPro" id="IPR024671">
    <property type="entry name" value="Atg22-like"/>
</dbReference>
<keyword evidence="2" id="KW-0813">Transport</keyword>
<evidence type="ECO:0000256" key="3">
    <source>
        <dbReference type="ARBA" id="ARBA00022692"/>
    </source>
</evidence>
<feature type="transmembrane region" description="Helical" evidence="6">
    <location>
        <begin position="109"/>
        <end position="131"/>
    </location>
</feature>
<organism evidence="8">
    <name type="scientific">marine metagenome</name>
    <dbReference type="NCBI Taxonomy" id="408172"/>
    <lineage>
        <taxon>unclassified sequences</taxon>
        <taxon>metagenomes</taxon>
        <taxon>ecological metagenomes</taxon>
    </lineage>
</organism>
<name>A0A382J5C2_9ZZZZ</name>
<evidence type="ECO:0000256" key="1">
    <source>
        <dbReference type="ARBA" id="ARBA00004127"/>
    </source>
</evidence>
<comment type="subcellular location">
    <subcellularLocation>
        <location evidence="1">Endomembrane system</location>
        <topology evidence="1">Multi-pass membrane protein</topology>
    </subcellularLocation>
</comment>
<protein>
    <recommendedName>
        <fullName evidence="7">Major facilitator superfamily (MFS) profile domain-containing protein</fullName>
    </recommendedName>
</protein>
<feature type="transmembrane region" description="Helical" evidence="6">
    <location>
        <begin position="21"/>
        <end position="41"/>
    </location>
</feature>
<feature type="non-terminal residue" evidence="8">
    <location>
        <position position="327"/>
    </location>
</feature>
<feature type="transmembrane region" description="Helical" evidence="6">
    <location>
        <begin position="85"/>
        <end position="103"/>
    </location>
</feature>
<keyword evidence="3 6" id="KW-0812">Transmembrane</keyword>
<dbReference type="AlphaFoldDB" id="A0A382J5C2"/>
<dbReference type="Pfam" id="PF11700">
    <property type="entry name" value="ATG22"/>
    <property type="match status" value="1"/>
</dbReference>
<proteinExistence type="predicted"/>
<dbReference type="InterPro" id="IPR050495">
    <property type="entry name" value="ATG22/LtaA_families"/>
</dbReference>
<feature type="domain" description="Major facilitator superfamily (MFS) profile" evidence="7">
    <location>
        <begin position="1"/>
        <end position="327"/>
    </location>
</feature>
<dbReference type="Gene3D" id="1.20.1250.20">
    <property type="entry name" value="MFS general substrate transporter like domains"/>
    <property type="match status" value="1"/>
</dbReference>
<feature type="transmembrane region" description="Helical" evidence="6">
    <location>
        <begin position="191"/>
        <end position="209"/>
    </location>
</feature>
<dbReference type="PROSITE" id="PS50850">
    <property type="entry name" value="MFS"/>
    <property type="match status" value="1"/>
</dbReference>
<evidence type="ECO:0000256" key="2">
    <source>
        <dbReference type="ARBA" id="ARBA00022448"/>
    </source>
</evidence>
<evidence type="ECO:0000313" key="8">
    <source>
        <dbReference type="EMBL" id="SVC06577.1"/>
    </source>
</evidence>
<dbReference type="PANTHER" id="PTHR23519:SF1">
    <property type="entry name" value="AUTOPHAGY-RELATED PROTEIN 22"/>
    <property type="match status" value="1"/>
</dbReference>
<dbReference type="SUPFAM" id="SSF103473">
    <property type="entry name" value="MFS general substrate transporter"/>
    <property type="match status" value="1"/>
</dbReference>
<feature type="transmembrane region" description="Helical" evidence="6">
    <location>
        <begin position="152"/>
        <end position="171"/>
    </location>
</feature>
<accession>A0A382J5C2</accession>
<evidence type="ECO:0000256" key="5">
    <source>
        <dbReference type="ARBA" id="ARBA00023136"/>
    </source>
</evidence>